<comment type="similarity">
    <text evidence="10">Belongs to the ApbE family.</text>
</comment>
<dbReference type="SUPFAM" id="SSF143631">
    <property type="entry name" value="ApbE-like"/>
    <property type="match status" value="1"/>
</dbReference>
<dbReference type="PIRSF" id="PIRSF006268">
    <property type="entry name" value="ApbE"/>
    <property type="match status" value="1"/>
</dbReference>
<dbReference type="eggNOG" id="COG1477">
    <property type="taxonomic scope" value="Bacteria"/>
</dbReference>
<dbReference type="HOGENOM" id="CLU_044403_1_0_9"/>
<keyword evidence="13" id="KW-1185">Reference proteome</keyword>
<comment type="cofactor">
    <cofactor evidence="11">
        <name>Mg(2+)</name>
        <dbReference type="ChEBI" id="CHEBI:18420"/>
    </cofactor>
    <cofactor evidence="11">
        <name>Mn(2+)</name>
        <dbReference type="ChEBI" id="CHEBI:29035"/>
    </cofactor>
    <text evidence="11">Magnesium. Can also use manganese.</text>
</comment>
<dbReference type="GO" id="GO:0016740">
    <property type="term" value="F:transferase activity"/>
    <property type="evidence" value="ECO:0007669"/>
    <property type="project" value="UniProtKB-UniRule"/>
</dbReference>
<proteinExistence type="inferred from homology"/>
<keyword evidence="12" id="KW-0449">Lipoprotein</keyword>
<keyword evidence="7 10" id="KW-0460">Magnesium</keyword>
<evidence type="ECO:0000256" key="10">
    <source>
        <dbReference type="PIRNR" id="PIRNR006268"/>
    </source>
</evidence>
<reference evidence="12 13" key="2">
    <citation type="journal article" date="2012" name="J. Bacteriol.">
        <title>Complete genome sequences of Desulfosporosinus orientis DSM765T, Desulfosporosinus youngiae DSM17734T, Desulfosporosinus meridiei DSM13257T, and Desulfosporosinus acidiphilus DSM22704T.</title>
        <authorList>
            <person name="Pester M."/>
            <person name="Brambilla E."/>
            <person name="Alazard D."/>
            <person name="Rattei T."/>
            <person name="Weinmaier T."/>
            <person name="Han J."/>
            <person name="Lucas S."/>
            <person name="Lapidus A."/>
            <person name="Cheng J.F."/>
            <person name="Goodwin L."/>
            <person name="Pitluck S."/>
            <person name="Peters L."/>
            <person name="Ovchinnikova G."/>
            <person name="Teshima H."/>
            <person name="Detter J.C."/>
            <person name="Han C.S."/>
            <person name="Tapia R."/>
            <person name="Land M.L."/>
            <person name="Hauser L."/>
            <person name="Kyrpides N.C."/>
            <person name="Ivanova N.N."/>
            <person name="Pagani I."/>
            <person name="Huntmann M."/>
            <person name="Wei C.L."/>
            <person name="Davenport K.W."/>
            <person name="Daligault H."/>
            <person name="Chain P.S."/>
            <person name="Chen A."/>
            <person name="Mavromatis K."/>
            <person name="Markowitz V."/>
            <person name="Szeto E."/>
            <person name="Mikhailova N."/>
            <person name="Pati A."/>
            <person name="Wagner M."/>
            <person name="Woyke T."/>
            <person name="Ollivier B."/>
            <person name="Klenk H.P."/>
            <person name="Spring S."/>
            <person name="Loy A."/>
        </authorList>
    </citation>
    <scope>NUCLEOTIDE SEQUENCE [LARGE SCALE GENOMIC DNA]</scope>
    <source>
        <strain evidence="13">ATCC 19365 / DSM 765 / NCIMB 8382 / VKM B-1628</strain>
    </source>
</reference>
<dbReference type="Gene3D" id="3.10.520.10">
    <property type="entry name" value="ApbE-like domains"/>
    <property type="match status" value="1"/>
</dbReference>
<dbReference type="Proteomes" id="UP000006346">
    <property type="component" value="Chromosome"/>
</dbReference>
<dbReference type="AlphaFoldDB" id="G7W9F4"/>
<organism evidence="12 13">
    <name type="scientific">Desulfosporosinus orientis (strain ATCC 19365 / DSM 765 / NCIMB 8382 / VKM B-1628 / Singapore I)</name>
    <name type="common">Desulfotomaculum orientis</name>
    <dbReference type="NCBI Taxonomy" id="768706"/>
    <lineage>
        <taxon>Bacteria</taxon>
        <taxon>Bacillati</taxon>
        <taxon>Bacillota</taxon>
        <taxon>Clostridia</taxon>
        <taxon>Eubacteriales</taxon>
        <taxon>Desulfitobacteriaceae</taxon>
        <taxon>Desulfosporosinus</taxon>
    </lineage>
</organism>
<evidence type="ECO:0000256" key="6">
    <source>
        <dbReference type="ARBA" id="ARBA00022827"/>
    </source>
</evidence>
<comment type="catalytic activity">
    <reaction evidence="9 10">
        <text>L-threonyl-[protein] + FAD = FMN-L-threonyl-[protein] + AMP + H(+)</text>
        <dbReference type="Rhea" id="RHEA:36847"/>
        <dbReference type="Rhea" id="RHEA-COMP:11060"/>
        <dbReference type="Rhea" id="RHEA-COMP:11061"/>
        <dbReference type="ChEBI" id="CHEBI:15378"/>
        <dbReference type="ChEBI" id="CHEBI:30013"/>
        <dbReference type="ChEBI" id="CHEBI:57692"/>
        <dbReference type="ChEBI" id="CHEBI:74257"/>
        <dbReference type="ChEBI" id="CHEBI:456215"/>
        <dbReference type="EC" id="2.7.1.180"/>
    </reaction>
</comment>
<dbReference type="STRING" id="768706.Desor_3833"/>
<gene>
    <name evidence="12" type="ordered locus">Desor_3833</name>
</gene>
<feature type="binding site" evidence="11">
    <location>
        <position position="295"/>
    </location>
    <ligand>
        <name>Mg(2+)</name>
        <dbReference type="ChEBI" id="CHEBI:18420"/>
    </ligand>
</feature>
<dbReference type="EC" id="2.7.1.180" evidence="1 10"/>
<dbReference type="GO" id="GO:0046872">
    <property type="term" value="F:metal ion binding"/>
    <property type="evidence" value="ECO:0007669"/>
    <property type="project" value="UniProtKB-UniRule"/>
</dbReference>
<keyword evidence="6 10" id="KW-0274">FAD</keyword>
<evidence type="ECO:0000256" key="11">
    <source>
        <dbReference type="PIRSR" id="PIRSR006268-2"/>
    </source>
</evidence>
<evidence type="ECO:0000256" key="8">
    <source>
        <dbReference type="ARBA" id="ARBA00031306"/>
    </source>
</evidence>
<evidence type="ECO:0000256" key="3">
    <source>
        <dbReference type="ARBA" id="ARBA00022630"/>
    </source>
</evidence>
<evidence type="ECO:0000256" key="5">
    <source>
        <dbReference type="ARBA" id="ARBA00022723"/>
    </source>
</evidence>
<accession>G7W9F4</accession>
<evidence type="ECO:0000313" key="13">
    <source>
        <dbReference type="Proteomes" id="UP000006346"/>
    </source>
</evidence>
<dbReference type="PATRIC" id="fig|768706.3.peg.3878"/>
<dbReference type="InterPro" id="IPR003374">
    <property type="entry name" value="ApbE-like_sf"/>
</dbReference>
<evidence type="ECO:0000256" key="1">
    <source>
        <dbReference type="ARBA" id="ARBA00011955"/>
    </source>
</evidence>
<dbReference type="InterPro" id="IPR024932">
    <property type="entry name" value="ApbE"/>
</dbReference>
<dbReference type="Pfam" id="PF02424">
    <property type="entry name" value="ApbE"/>
    <property type="match status" value="1"/>
</dbReference>
<evidence type="ECO:0000256" key="9">
    <source>
        <dbReference type="ARBA" id="ARBA00048540"/>
    </source>
</evidence>
<feature type="binding site" evidence="11">
    <location>
        <position position="183"/>
    </location>
    <ligand>
        <name>Mg(2+)</name>
        <dbReference type="ChEBI" id="CHEBI:18420"/>
    </ligand>
</feature>
<keyword evidence="4 10" id="KW-0808">Transferase</keyword>
<dbReference type="PANTHER" id="PTHR30040:SF2">
    <property type="entry name" value="FAD:PROTEIN FMN TRANSFERASE"/>
    <property type="match status" value="1"/>
</dbReference>
<dbReference type="KEGG" id="dor:Desor_3833"/>
<evidence type="ECO:0000256" key="7">
    <source>
        <dbReference type="ARBA" id="ARBA00022842"/>
    </source>
</evidence>
<evidence type="ECO:0000256" key="4">
    <source>
        <dbReference type="ARBA" id="ARBA00022679"/>
    </source>
</evidence>
<reference evidence="13" key="1">
    <citation type="submission" date="2011-11" db="EMBL/GenBank/DDBJ databases">
        <title>Complete sequence of Desulfosporosinus orientis DSM 765.</title>
        <authorList>
            <person name="Lucas S."/>
            <person name="Han J."/>
            <person name="Lapidus A."/>
            <person name="Cheng J.-F."/>
            <person name="Goodwin L."/>
            <person name="Pitluck S."/>
            <person name="Peters L."/>
            <person name="Ovchinnikova G."/>
            <person name="Teshima H."/>
            <person name="Detter J.C."/>
            <person name="Han C."/>
            <person name="Tapia R."/>
            <person name="Land M."/>
            <person name="Hauser L."/>
            <person name="Kyrpides N."/>
            <person name="Ivanova N."/>
            <person name="Pagani I."/>
            <person name="Pester M."/>
            <person name="Spring S."/>
            <person name="Ollivier B."/>
            <person name="Rattei T."/>
            <person name="Klenk H.-P."/>
            <person name="Wagner M."/>
            <person name="Loy A."/>
            <person name="Woyke T."/>
        </authorList>
    </citation>
    <scope>NUCLEOTIDE SEQUENCE [LARGE SCALE GENOMIC DNA]</scope>
    <source>
        <strain evidence="13">ATCC 19365 / DSM 765 / NCIMB 8382 / VKM B-1628</strain>
    </source>
</reference>
<sequence>MLSDIKEKKKLGVSFLLIFVAMVVATKGYPIYQQSANYHETRILFDTEVYIEAHGYHAKEAVQEALSLMAKVSDQLNMYSTTSEVSLINQAAGQHPVVVSSLTFRAIKKAVEVARMTDGAFDPAIGPLTLLWGIGADGKHNPIPNERQVKETLKLVDYQNIIFNQYQYSIFLSEANMRLDLGAIAKGYAVGQAVEVLKQNNIHSALVSAGGNIYALGDKSQGKPWRIGIRDPEQKDQIIGYVDLVNQGIDTSGDYEQFFTNDEKKYSHVINPYTGYPVSKTLESVVLSSDSALADALSTGISTMDAQQGLKLINNIQGTEGMVIEQDSQRKATLGFKRAFKEAKQ</sequence>
<evidence type="ECO:0000256" key="2">
    <source>
        <dbReference type="ARBA" id="ARBA00016337"/>
    </source>
</evidence>
<keyword evidence="5 10" id="KW-0479">Metal-binding</keyword>
<protein>
    <recommendedName>
        <fullName evidence="2 10">FAD:protein FMN transferase</fullName>
        <ecNumber evidence="1 10">2.7.1.180</ecNumber>
    </recommendedName>
    <alternativeName>
        <fullName evidence="8 10">Flavin transferase</fullName>
    </alternativeName>
</protein>
<keyword evidence="3 10" id="KW-0285">Flavoprotein</keyword>
<name>G7W9F4_DESOD</name>
<dbReference type="RefSeq" id="WP_014186098.1">
    <property type="nucleotide sequence ID" value="NC_016584.1"/>
</dbReference>
<evidence type="ECO:0000313" key="12">
    <source>
        <dbReference type="EMBL" id="AET69291.1"/>
    </source>
</evidence>
<dbReference type="PANTHER" id="PTHR30040">
    <property type="entry name" value="THIAMINE BIOSYNTHESIS LIPOPROTEIN APBE"/>
    <property type="match status" value="1"/>
</dbReference>
<feature type="binding site" evidence="11">
    <location>
        <position position="299"/>
    </location>
    <ligand>
        <name>Mg(2+)</name>
        <dbReference type="ChEBI" id="CHEBI:18420"/>
    </ligand>
</feature>
<dbReference type="EMBL" id="CP003108">
    <property type="protein sequence ID" value="AET69291.1"/>
    <property type="molecule type" value="Genomic_DNA"/>
</dbReference>